<dbReference type="EMBL" id="JEMT01004501">
    <property type="protein sequence ID" value="EXX79277.1"/>
    <property type="molecule type" value="Genomic_DNA"/>
</dbReference>
<comment type="caution">
    <text evidence="1">The sequence shown here is derived from an EMBL/GenBank/DDBJ whole genome shotgun (WGS) entry which is preliminary data.</text>
</comment>
<dbReference type="Proteomes" id="UP000022910">
    <property type="component" value="Unassembled WGS sequence"/>
</dbReference>
<gene>
    <name evidence="1" type="ORF">RirG_007180</name>
</gene>
<evidence type="ECO:0000313" key="2">
    <source>
        <dbReference type="Proteomes" id="UP000022910"/>
    </source>
</evidence>
<sequence>MKVRKFDIYQFSNTNVLKNQSINLRTWRKEIQYQNIQAIAARIWQQMLKIPDIAAYLKSTATHKLIKFVRN</sequence>
<accession>A0A015KBX6</accession>
<dbReference type="AlphaFoldDB" id="A0A015KBX6"/>
<proteinExistence type="predicted"/>
<reference evidence="1 2" key="1">
    <citation type="submission" date="2014-02" db="EMBL/GenBank/DDBJ databases">
        <title>Single nucleus genome sequencing reveals high similarity among nuclei of an endomycorrhizal fungus.</title>
        <authorList>
            <person name="Lin K."/>
            <person name="Geurts R."/>
            <person name="Zhang Z."/>
            <person name="Limpens E."/>
            <person name="Saunders D.G."/>
            <person name="Mu D."/>
            <person name="Pang E."/>
            <person name="Cao H."/>
            <person name="Cha H."/>
            <person name="Lin T."/>
            <person name="Zhou Q."/>
            <person name="Shang Y."/>
            <person name="Li Y."/>
            <person name="Ivanov S."/>
            <person name="Sharma T."/>
            <person name="Velzen R.V."/>
            <person name="Ruijter N.D."/>
            <person name="Aanen D.K."/>
            <person name="Win J."/>
            <person name="Kamoun S."/>
            <person name="Bisseling T."/>
            <person name="Huang S."/>
        </authorList>
    </citation>
    <scope>NUCLEOTIDE SEQUENCE [LARGE SCALE GENOMIC DNA]</scope>
    <source>
        <strain evidence="2">DAOM197198w</strain>
    </source>
</reference>
<keyword evidence="2" id="KW-1185">Reference proteome</keyword>
<organism evidence="1 2">
    <name type="scientific">Rhizophagus irregularis (strain DAOM 197198w)</name>
    <name type="common">Glomus intraradices</name>
    <dbReference type="NCBI Taxonomy" id="1432141"/>
    <lineage>
        <taxon>Eukaryota</taxon>
        <taxon>Fungi</taxon>
        <taxon>Fungi incertae sedis</taxon>
        <taxon>Mucoromycota</taxon>
        <taxon>Glomeromycotina</taxon>
        <taxon>Glomeromycetes</taxon>
        <taxon>Glomerales</taxon>
        <taxon>Glomeraceae</taxon>
        <taxon>Rhizophagus</taxon>
    </lineage>
</organism>
<protein>
    <submittedName>
        <fullName evidence="1">Uncharacterized protein</fullName>
    </submittedName>
</protein>
<dbReference type="HOGENOM" id="CLU_2741375_0_0_1"/>
<evidence type="ECO:0000313" key="1">
    <source>
        <dbReference type="EMBL" id="EXX79277.1"/>
    </source>
</evidence>
<name>A0A015KBX6_RHIIW</name>